<organism evidence="1 2">
    <name type="scientific">Kipferlia bialata</name>
    <dbReference type="NCBI Taxonomy" id="797122"/>
    <lineage>
        <taxon>Eukaryota</taxon>
        <taxon>Metamonada</taxon>
        <taxon>Carpediemonas-like organisms</taxon>
        <taxon>Kipferlia</taxon>
    </lineage>
</organism>
<evidence type="ECO:0000313" key="1">
    <source>
        <dbReference type="EMBL" id="GIQ90031.1"/>
    </source>
</evidence>
<evidence type="ECO:0000313" key="2">
    <source>
        <dbReference type="Proteomes" id="UP000265618"/>
    </source>
</evidence>
<gene>
    <name evidence="1" type="ORF">KIPB_012674</name>
</gene>
<feature type="non-terminal residue" evidence="1">
    <location>
        <position position="1"/>
    </location>
</feature>
<keyword evidence="2" id="KW-1185">Reference proteome</keyword>
<sequence>DWDLPTNAKFYCPGCWVMRQNRPFSEWPDPDSRRLRVTLQQADIDKHTIIRNFLQQYGLDLLNPDAKVSRR</sequence>
<protein>
    <submittedName>
        <fullName evidence="1">Uncharacterized protein</fullName>
    </submittedName>
</protein>
<comment type="caution">
    <text evidence="1">The sequence shown here is derived from an EMBL/GenBank/DDBJ whole genome shotgun (WGS) entry which is preliminary data.</text>
</comment>
<accession>A0A9K3D6X2</accession>
<dbReference type="AlphaFoldDB" id="A0A9K3D6X2"/>
<dbReference type="EMBL" id="BDIP01005693">
    <property type="protein sequence ID" value="GIQ90031.1"/>
    <property type="molecule type" value="Genomic_DNA"/>
</dbReference>
<proteinExistence type="predicted"/>
<reference evidence="1 2" key="1">
    <citation type="journal article" date="2018" name="PLoS ONE">
        <title>The draft genome of Kipferlia bialata reveals reductive genome evolution in fornicate parasites.</title>
        <authorList>
            <person name="Tanifuji G."/>
            <person name="Takabayashi S."/>
            <person name="Kume K."/>
            <person name="Takagi M."/>
            <person name="Nakayama T."/>
            <person name="Kamikawa R."/>
            <person name="Inagaki Y."/>
            <person name="Hashimoto T."/>
        </authorList>
    </citation>
    <scope>NUCLEOTIDE SEQUENCE [LARGE SCALE GENOMIC DNA]</scope>
    <source>
        <strain evidence="1">NY0173</strain>
    </source>
</reference>
<dbReference type="Proteomes" id="UP000265618">
    <property type="component" value="Unassembled WGS sequence"/>
</dbReference>
<name>A0A9K3D6X2_9EUKA</name>